<dbReference type="Pfam" id="PF03358">
    <property type="entry name" value="FMN_red"/>
    <property type="match status" value="1"/>
</dbReference>
<evidence type="ECO:0000313" key="3">
    <source>
        <dbReference type="Proteomes" id="UP000035489"/>
    </source>
</evidence>
<dbReference type="GO" id="GO:0016491">
    <property type="term" value="F:oxidoreductase activity"/>
    <property type="evidence" value="ECO:0007669"/>
    <property type="project" value="InterPro"/>
</dbReference>
<dbReference type="SUPFAM" id="SSF52218">
    <property type="entry name" value="Flavoproteins"/>
    <property type="match status" value="1"/>
</dbReference>
<accession>A0A0H1REN8</accession>
<keyword evidence="3" id="KW-1185">Reference proteome</keyword>
<organism evidence="2 3">
    <name type="scientific">Microvirga vignae</name>
    <dbReference type="NCBI Taxonomy" id="1225564"/>
    <lineage>
        <taxon>Bacteria</taxon>
        <taxon>Pseudomonadati</taxon>
        <taxon>Pseudomonadota</taxon>
        <taxon>Alphaproteobacteria</taxon>
        <taxon>Hyphomicrobiales</taxon>
        <taxon>Methylobacteriaceae</taxon>
        <taxon>Microvirga</taxon>
    </lineage>
</organism>
<dbReference type="STRING" id="1225564.AA309_07755"/>
<proteinExistence type="predicted"/>
<protein>
    <submittedName>
        <fullName evidence="2">NADPH-dependent FMN reductase</fullName>
    </submittedName>
</protein>
<evidence type="ECO:0000313" key="2">
    <source>
        <dbReference type="EMBL" id="KLK93554.1"/>
    </source>
</evidence>
<feature type="domain" description="NADPH-dependent FMN reductase-like" evidence="1">
    <location>
        <begin position="8"/>
        <end position="156"/>
    </location>
</feature>
<dbReference type="PANTHER" id="PTHR30543">
    <property type="entry name" value="CHROMATE REDUCTASE"/>
    <property type="match status" value="1"/>
</dbReference>
<dbReference type="GO" id="GO:0005829">
    <property type="term" value="C:cytosol"/>
    <property type="evidence" value="ECO:0007669"/>
    <property type="project" value="TreeGrafter"/>
</dbReference>
<dbReference type="Proteomes" id="UP000035489">
    <property type="component" value="Unassembled WGS sequence"/>
</dbReference>
<evidence type="ECO:0000259" key="1">
    <source>
        <dbReference type="Pfam" id="PF03358"/>
    </source>
</evidence>
<dbReference type="PATRIC" id="fig|1225564.3.peg.2083"/>
<dbReference type="EMBL" id="LCYG01000019">
    <property type="protein sequence ID" value="KLK93554.1"/>
    <property type="molecule type" value="Genomic_DNA"/>
</dbReference>
<dbReference type="GO" id="GO:0010181">
    <property type="term" value="F:FMN binding"/>
    <property type="evidence" value="ECO:0007669"/>
    <property type="project" value="TreeGrafter"/>
</dbReference>
<dbReference type="AlphaFoldDB" id="A0A0H1REN8"/>
<dbReference type="InterPro" id="IPR050712">
    <property type="entry name" value="NAD(P)H-dep_reductase"/>
</dbReference>
<dbReference type="InterPro" id="IPR029039">
    <property type="entry name" value="Flavoprotein-like_sf"/>
</dbReference>
<dbReference type="InterPro" id="IPR005025">
    <property type="entry name" value="FMN_Rdtase-like_dom"/>
</dbReference>
<dbReference type="PANTHER" id="PTHR30543:SF21">
    <property type="entry name" value="NAD(P)H-DEPENDENT FMN REDUCTASE LOT6"/>
    <property type="match status" value="1"/>
</dbReference>
<reference evidence="2 3" key="1">
    <citation type="submission" date="2015-05" db="EMBL/GenBank/DDBJ databases">
        <title>Draft genome sequence of Microvirga vignae strain BR3299, a novel nitrogen fixing bacteria isolated from Brazil semi-aired region.</title>
        <authorList>
            <person name="Zilli J.E."/>
            <person name="Passos S.R."/>
            <person name="Leite J."/>
            <person name="Baldani J.I."/>
            <person name="Xavier G.R."/>
            <person name="Rumjaneck N.G."/>
            <person name="Simoes-Araujo J.L."/>
        </authorList>
    </citation>
    <scope>NUCLEOTIDE SEQUENCE [LARGE SCALE GENOMIC DNA]</scope>
    <source>
        <strain evidence="2 3">BR3299</strain>
    </source>
</reference>
<sequence>MEHEVNVTKLIGLSGSLRQASYNSALLRSAAGLMPEDSELVIETIRGIPLYDGDVEAAEGVPEQVSALKGAIAAADGLLLVTPEYNNSIPGVFKNAIDWLSRPPADIPRVFGGKPVALIGASPGGFGTILSQNAWLPVLRTLGAELWSGKRLMVSRAQTVFNQDGTFADQKIEEQLRAYLKGFVAFARSAQQKTLDS</sequence>
<comment type="caution">
    <text evidence="2">The sequence shown here is derived from an EMBL/GenBank/DDBJ whole genome shotgun (WGS) entry which is preliminary data.</text>
</comment>
<gene>
    <name evidence="2" type="ORF">AA309_07755</name>
</gene>
<name>A0A0H1REN8_9HYPH</name>
<dbReference type="Gene3D" id="3.40.50.360">
    <property type="match status" value="1"/>
</dbReference>